<dbReference type="SUPFAM" id="SSF141066">
    <property type="entry name" value="ICP-like"/>
    <property type="match status" value="1"/>
</dbReference>
<dbReference type="InterPro" id="IPR036331">
    <property type="entry name" value="Chagasin-like_sf"/>
</dbReference>
<organism evidence="4 5">
    <name type="scientific">Luteipulveratus halotolerans</name>
    <dbReference type="NCBI Taxonomy" id="1631356"/>
    <lineage>
        <taxon>Bacteria</taxon>
        <taxon>Bacillati</taxon>
        <taxon>Actinomycetota</taxon>
        <taxon>Actinomycetes</taxon>
        <taxon>Micrococcales</taxon>
        <taxon>Dermacoccaceae</taxon>
        <taxon>Luteipulveratus</taxon>
    </lineage>
</organism>
<dbReference type="RefSeq" id="WP_050671405.1">
    <property type="nucleotide sequence ID" value="NZ_LAIR01000002.1"/>
</dbReference>
<comment type="caution">
    <text evidence="4">The sequence shown here is derived from an EMBL/GenBank/DDBJ whole genome shotgun (WGS) entry which is preliminary data.</text>
</comment>
<protein>
    <recommendedName>
        <fullName evidence="3">Proteinase inhibitor I42 chagasin domain-containing protein</fullName>
    </recommendedName>
</protein>
<keyword evidence="5" id="KW-1185">Reference proteome</keyword>
<feature type="domain" description="Proteinase inhibitor I42 chagasin" evidence="3">
    <location>
        <begin position="16"/>
        <end position="103"/>
    </location>
</feature>
<gene>
    <name evidence="4" type="ORF">VV01_19860</name>
</gene>
<evidence type="ECO:0000256" key="2">
    <source>
        <dbReference type="ARBA" id="ARBA00022704"/>
    </source>
</evidence>
<sequence length="107" mass="10987">MHHVVESPEDGQRIEMSPGDSLELRLDQPGATGFRWTTQAVPPGVVAHRAGAEPSGEAGVGGPPGAARTTVIELVASAAGEGELTLALARPWEDEPARTLTVTLAVG</sequence>
<evidence type="ECO:0000313" key="5">
    <source>
        <dbReference type="Proteomes" id="UP000037397"/>
    </source>
</evidence>
<accession>A0A0L6CMC0</accession>
<dbReference type="EMBL" id="LAIR01000002">
    <property type="protein sequence ID" value="KNX38879.1"/>
    <property type="molecule type" value="Genomic_DNA"/>
</dbReference>
<keyword evidence="2" id="KW-0789">Thiol protease inhibitor</keyword>
<dbReference type="Gene3D" id="2.60.40.2020">
    <property type="match status" value="1"/>
</dbReference>
<dbReference type="InterPro" id="IPR018990">
    <property type="entry name" value="Prot_inh_I42_chagasin"/>
</dbReference>
<dbReference type="OrthoDB" id="5145693at2"/>
<evidence type="ECO:0000256" key="1">
    <source>
        <dbReference type="ARBA" id="ARBA00022690"/>
    </source>
</evidence>
<dbReference type="AlphaFoldDB" id="A0A0L6CMC0"/>
<dbReference type="Proteomes" id="UP000037397">
    <property type="component" value="Unassembled WGS sequence"/>
</dbReference>
<reference evidence="5" key="1">
    <citation type="submission" date="2015-03" db="EMBL/GenBank/DDBJ databases">
        <title>Luteipulveratus halotolerans sp. nov., a novel actinobacterium (Dermacoccaceae) from Sarawak, Malaysia.</title>
        <authorList>
            <person name="Juboi H."/>
            <person name="Basik A."/>
            <person name="Shamsul S.S."/>
            <person name="Arnold P."/>
            <person name="Schmitt E.K."/>
            <person name="Sanglier J.-J."/>
            <person name="Yeo T."/>
        </authorList>
    </citation>
    <scope>NUCLEOTIDE SEQUENCE [LARGE SCALE GENOMIC DNA]</scope>
    <source>
        <strain evidence="5">C296001</strain>
    </source>
</reference>
<dbReference type="Pfam" id="PF09394">
    <property type="entry name" value="Inhibitor_I42"/>
    <property type="match status" value="1"/>
</dbReference>
<name>A0A0L6CMC0_9MICO</name>
<proteinExistence type="predicted"/>
<dbReference type="GO" id="GO:0004869">
    <property type="term" value="F:cysteine-type endopeptidase inhibitor activity"/>
    <property type="evidence" value="ECO:0007669"/>
    <property type="project" value="UniProtKB-KW"/>
</dbReference>
<keyword evidence="1" id="KW-0646">Protease inhibitor</keyword>
<evidence type="ECO:0000313" key="4">
    <source>
        <dbReference type="EMBL" id="KNX38879.1"/>
    </source>
</evidence>
<evidence type="ECO:0000259" key="3">
    <source>
        <dbReference type="Pfam" id="PF09394"/>
    </source>
</evidence>